<evidence type="ECO:0000256" key="3">
    <source>
        <dbReference type="ARBA" id="ARBA00022692"/>
    </source>
</evidence>
<sequence length="212" mass="23192">MDEFVRSIMETLGVFGIGLLMFLENVFPPIPSELIMPLAGYQSAKGEMSLLAVIASGTIGSLLGVIPWYYAGHYMGERRMKRLAARHGRWLTLSPQDVDNANQWFREKGARAVLFGRLVPTVRTLISVPAGIAHMPMPTFVVYSAIGGAVWTAFLALLGFLLGQQYALVEGYVGPVSNVIIVAIVVFYIYRVITFDPGPQRDTGPANEERGG</sequence>
<organism evidence="8 9">
    <name type="scientific">Jiella mangrovi</name>
    <dbReference type="NCBI Taxonomy" id="2821407"/>
    <lineage>
        <taxon>Bacteria</taxon>
        <taxon>Pseudomonadati</taxon>
        <taxon>Pseudomonadota</taxon>
        <taxon>Alphaproteobacteria</taxon>
        <taxon>Hyphomicrobiales</taxon>
        <taxon>Aurantimonadaceae</taxon>
        <taxon>Jiella</taxon>
    </lineage>
</organism>
<comment type="subcellular location">
    <subcellularLocation>
        <location evidence="1">Cell membrane</location>
        <topology evidence="1">Multi-pass membrane protein</topology>
    </subcellularLocation>
</comment>
<keyword evidence="5 6" id="KW-0472">Membrane</keyword>
<evidence type="ECO:0000259" key="7">
    <source>
        <dbReference type="Pfam" id="PF09335"/>
    </source>
</evidence>
<protein>
    <submittedName>
        <fullName evidence="8">DedA family protein</fullName>
    </submittedName>
</protein>
<evidence type="ECO:0000313" key="8">
    <source>
        <dbReference type="EMBL" id="MBP0614992.1"/>
    </source>
</evidence>
<dbReference type="RefSeq" id="WP_209593429.1">
    <property type="nucleotide sequence ID" value="NZ_JAGJCF010000003.1"/>
</dbReference>
<dbReference type="PANTHER" id="PTHR42709">
    <property type="entry name" value="ALKALINE PHOSPHATASE LIKE PROTEIN"/>
    <property type="match status" value="1"/>
</dbReference>
<gene>
    <name evidence="8" type="ORF">J6595_05300</name>
</gene>
<dbReference type="InterPro" id="IPR051311">
    <property type="entry name" value="DedA_domain"/>
</dbReference>
<accession>A0ABS4BEN5</accession>
<keyword evidence="2" id="KW-1003">Cell membrane</keyword>
<evidence type="ECO:0000256" key="4">
    <source>
        <dbReference type="ARBA" id="ARBA00022989"/>
    </source>
</evidence>
<evidence type="ECO:0000313" key="9">
    <source>
        <dbReference type="Proteomes" id="UP000678276"/>
    </source>
</evidence>
<evidence type="ECO:0000256" key="2">
    <source>
        <dbReference type="ARBA" id="ARBA00022475"/>
    </source>
</evidence>
<reference evidence="8 9" key="1">
    <citation type="submission" date="2021-04" db="EMBL/GenBank/DDBJ databases">
        <title>Whole genome sequence of Jiella sp. KSK16Y-1.</title>
        <authorList>
            <person name="Tuo L."/>
        </authorList>
    </citation>
    <scope>NUCLEOTIDE SEQUENCE [LARGE SCALE GENOMIC DNA]</scope>
    <source>
        <strain evidence="8 9">KSK16Y-1</strain>
    </source>
</reference>
<dbReference type="PANTHER" id="PTHR42709:SF6">
    <property type="entry name" value="UNDECAPRENYL PHOSPHATE TRANSPORTER A"/>
    <property type="match status" value="1"/>
</dbReference>
<keyword evidence="3 6" id="KW-0812">Transmembrane</keyword>
<keyword evidence="4 6" id="KW-1133">Transmembrane helix</keyword>
<proteinExistence type="predicted"/>
<name>A0ABS4BEN5_9HYPH</name>
<feature type="domain" description="VTT" evidence="7">
    <location>
        <begin position="30"/>
        <end position="159"/>
    </location>
</feature>
<evidence type="ECO:0000256" key="1">
    <source>
        <dbReference type="ARBA" id="ARBA00004651"/>
    </source>
</evidence>
<keyword evidence="9" id="KW-1185">Reference proteome</keyword>
<comment type="caution">
    <text evidence="8">The sequence shown here is derived from an EMBL/GenBank/DDBJ whole genome shotgun (WGS) entry which is preliminary data.</text>
</comment>
<feature type="transmembrane region" description="Helical" evidence="6">
    <location>
        <begin position="140"/>
        <end position="160"/>
    </location>
</feature>
<feature type="transmembrane region" description="Helical" evidence="6">
    <location>
        <begin position="172"/>
        <end position="190"/>
    </location>
</feature>
<evidence type="ECO:0000256" key="5">
    <source>
        <dbReference type="ARBA" id="ARBA00023136"/>
    </source>
</evidence>
<evidence type="ECO:0000256" key="6">
    <source>
        <dbReference type="SAM" id="Phobius"/>
    </source>
</evidence>
<feature type="transmembrane region" description="Helical" evidence="6">
    <location>
        <begin position="12"/>
        <end position="30"/>
    </location>
</feature>
<feature type="transmembrane region" description="Helical" evidence="6">
    <location>
        <begin position="50"/>
        <end position="71"/>
    </location>
</feature>
<dbReference type="EMBL" id="JAGJCF010000003">
    <property type="protein sequence ID" value="MBP0614992.1"/>
    <property type="molecule type" value="Genomic_DNA"/>
</dbReference>
<dbReference type="Pfam" id="PF09335">
    <property type="entry name" value="VTT_dom"/>
    <property type="match status" value="1"/>
</dbReference>
<dbReference type="InterPro" id="IPR032816">
    <property type="entry name" value="VTT_dom"/>
</dbReference>
<dbReference type="Proteomes" id="UP000678276">
    <property type="component" value="Unassembled WGS sequence"/>
</dbReference>